<reference evidence="2" key="1">
    <citation type="submission" date="2019-08" db="EMBL/GenBank/DDBJ databases">
        <authorList>
            <person name="Kucharzyk K."/>
            <person name="Murdoch R.W."/>
            <person name="Higgins S."/>
            <person name="Loffler F."/>
        </authorList>
    </citation>
    <scope>NUCLEOTIDE SEQUENCE</scope>
</reference>
<dbReference type="AlphaFoldDB" id="A0A645ART6"/>
<name>A0A645ART6_9ZZZZ</name>
<protein>
    <submittedName>
        <fullName evidence="2">Uncharacterized protein</fullName>
    </submittedName>
</protein>
<evidence type="ECO:0000313" key="2">
    <source>
        <dbReference type="EMBL" id="MPM55992.1"/>
    </source>
</evidence>
<proteinExistence type="predicted"/>
<feature type="transmembrane region" description="Helical" evidence="1">
    <location>
        <begin position="20"/>
        <end position="39"/>
    </location>
</feature>
<accession>A0A645ART6</accession>
<sequence length="54" mass="6177">MYINRGSGFWGAMPPVVKNLVILNGVMLLITFLTGDFMYEKFALFYIDSPLFKP</sequence>
<keyword evidence="1" id="KW-0472">Membrane</keyword>
<organism evidence="2">
    <name type="scientific">bioreactor metagenome</name>
    <dbReference type="NCBI Taxonomy" id="1076179"/>
    <lineage>
        <taxon>unclassified sequences</taxon>
        <taxon>metagenomes</taxon>
        <taxon>ecological metagenomes</taxon>
    </lineage>
</organism>
<keyword evidence="1" id="KW-0812">Transmembrane</keyword>
<comment type="caution">
    <text evidence="2">The sequence shown here is derived from an EMBL/GenBank/DDBJ whole genome shotgun (WGS) entry which is preliminary data.</text>
</comment>
<evidence type="ECO:0000256" key="1">
    <source>
        <dbReference type="SAM" id="Phobius"/>
    </source>
</evidence>
<gene>
    <name evidence="2" type="ORF">SDC9_102790</name>
</gene>
<keyword evidence="1" id="KW-1133">Transmembrane helix</keyword>
<dbReference type="EMBL" id="VSSQ01015531">
    <property type="protein sequence ID" value="MPM55992.1"/>
    <property type="molecule type" value="Genomic_DNA"/>
</dbReference>